<evidence type="ECO:0000313" key="5">
    <source>
        <dbReference type="Proteomes" id="UP000535415"/>
    </source>
</evidence>
<evidence type="ECO:0000259" key="3">
    <source>
        <dbReference type="PROSITE" id="PS51123"/>
    </source>
</evidence>
<dbReference type="Proteomes" id="UP000535415">
    <property type="component" value="Unassembled WGS sequence"/>
</dbReference>
<feature type="coiled-coil region" evidence="2">
    <location>
        <begin position="180"/>
        <end position="456"/>
    </location>
</feature>
<keyword evidence="5" id="KW-1185">Reference proteome</keyword>
<dbReference type="Gene3D" id="3.30.1330.60">
    <property type="entry name" value="OmpA-like domain"/>
    <property type="match status" value="1"/>
</dbReference>
<organism evidence="4 5">
    <name type="scientific">Yoonia ponticola</name>
    <dbReference type="NCBI Taxonomy" id="1524255"/>
    <lineage>
        <taxon>Bacteria</taxon>
        <taxon>Pseudomonadati</taxon>
        <taxon>Pseudomonadota</taxon>
        <taxon>Alphaproteobacteria</taxon>
        <taxon>Rhodobacterales</taxon>
        <taxon>Paracoccaceae</taxon>
        <taxon>Yoonia</taxon>
    </lineage>
</organism>
<keyword evidence="2" id="KW-0175">Coiled coil</keyword>
<feature type="coiled-coil region" evidence="2">
    <location>
        <begin position="26"/>
        <end position="130"/>
    </location>
</feature>
<dbReference type="AlphaFoldDB" id="A0A7W9EYX3"/>
<evidence type="ECO:0000313" key="4">
    <source>
        <dbReference type="EMBL" id="MBB5723144.1"/>
    </source>
</evidence>
<dbReference type="SUPFAM" id="SSF103088">
    <property type="entry name" value="OmpA-like"/>
    <property type="match status" value="1"/>
</dbReference>
<keyword evidence="1" id="KW-0472">Membrane</keyword>
<comment type="caution">
    <text evidence="4">The sequence shown here is derived from an EMBL/GenBank/DDBJ whole genome shotgun (WGS) entry which is preliminary data.</text>
</comment>
<evidence type="ECO:0000256" key="2">
    <source>
        <dbReference type="SAM" id="Coils"/>
    </source>
</evidence>
<proteinExistence type="predicted"/>
<reference evidence="4 5" key="1">
    <citation type="submission" date="2020-08" db="EMBL/GenBank/DDBJ databases">
        <title>Genomic Encyclopedia of Type Strains, Phase IV (KMG-IV): sequencing the most valuable type-strain genomes for metagenomic binning, comparative biology and taxonomic classification.</title>
        <authorList>
            <person name="Goeker M."/>
        </authorList>
    </citation>
    <scope>NUCLEOTIDE SEQUENCE [LARGE SCALE GENOMIC DNA]</scope>
    <source>
        <strain evidence="4 5">DSM 101064</strain>
    </source>
</reference>
<dbReference type="Pfam" id="PF00691">
    <property type="entry name" value="OmpA"/>
    <property type="match status" value="1"/>
</dbReference>
<dbReference type="PANTHER" id="PTHR30329">
    <property type="entry name" value="STATOR ELEMENT OF FLAGELLAR MOTOR COMPLEX"/>
    <property type="match status" value="1"/>
</dbReference>
<evidence type="ECO:0000256" key="1">
    <source>
        <dbReference type="PROSITE-ProRule" id="PRU00473"/>
    </source>
</evidence>
<dbReference type="InterPro" id="IPR006665">
    <property type="entry name" value="OmpA-like"/>
</dbReference>
<gene>
    <name evidence="4" type="ORF">FHS72_002781</name>
</gene>
<dbReference type="InterPro" id="IPR050330">
    <property type="entry name" value="Bact_OuterMem_StrucFunc"/>
</dbReference>
<sequence length="605" mass="65108">MTGLLLVLMFVLTIFMVIQFVLRETITGQENQLNDLSTEVAALSSALGLEESRSADLSRNLNDANAEISNQANRIVTLLTEREAQIAALDEAQNEITSFEAQVAGLLADRSAANQQIAGLEAEQSRLTTQAETLNLALAQARTEVDAQAETARLAAAQADALQALVDDLETTAQADAGRIAALQSENNTQTEQLSALEAQQLSEAAAAEALRARLANADTELTAMTLALEEKRQEAEETLTLLAAADAARDDLDAELAALLLAKQSVEAELATIEETQVSGAIARETLQDQLANAVVENERLAAELAALRQSEGATATENADLGAQLAKALAAASAAEVQSDEAEKNAALLAVANDALSQEQALSAESQRQVALLNAQITQLRQQVGTLQSLLNLAEDQDTEANIQIEALGAQLNTALARVAAEERRARALEEAEADRLALEAARLTEEAQNLERFRSDFFGQLREVLEGQDRVRIEGDRFVFSSEVLFQPGQAELSELGRAEIANIASILRDIADDIPDGIDWVIRVDGHTDDIPLGGSGRYRDNWELSQARALSVVRYMTDFLGIAPERLAANGFGQFQPINTANTAEARAQNRRIELKLTER</sequence>
<dbReference type="EMBL" id="JACIJM010000008">
    <property type="protein sequence ID" value="MBB5723144.1"/>
    <property type="molecule type" value="Genomic_DNA"/>
</dbReference>
<name>A0A7W9EYX3_9RHOB</name>
<dbReference type="GO" id="GO:0016020">
    <property type="term" value="C:membrane"/>
    <property type="evidence" value="ECO:0007669"/>
    <property type="project" value="UniProtKB-UniRule"/>
</dbReference>
<dbReference type="NCBIfam" id="NF006542">
    <property type="entry name" value="PRK09039.1-1"/>
    <property type="match status" value="1"/>
</dbReference>
<dbReference type="PROSITE" id="PS51123">
    <property type="entry name" value="OMPA_2"/>
    <property type="match status" value="1"/>
</dbReference>
<dbReference type="CDD" id="cd07185">
    <property type="entry name" value="OmpA_C-like"/>
    <property type="match status" value="1"/>
</dbReference>
<feature type="domain" description="OmpA-like" evidence="3">
    <location>
        <begin position="477"/>
        <end position="605"/>
    </location>
</feature>
<accession>A0A7W9EYX3</accession>
<protein>
    <submittedName>
        <fullName evidence="4">Chemotaxis protein MotB</fullName>
    </submittedName>
</protein>
<dbReference type="InterPro" id="IPR036737">
    <property type="entry name" value="OmpA-like_sf"/>
</dbReference>
<dbReference type="PANTHER" id="PTHR30329:SF21">
    <property type="entry name" value="LIPOPROTEIN YIAD-RELATED"/>
    <property type="match status" value="1"/>
</dbReference>